<dbReference type="SMART" id="SM00220">
    <property type="entry name" value="S_TKc"/>
    <property type="match status" value="1"/>
</dbReference>
<comment type="catalytic activity">
    <reaction evidence="7">
        <text>L-threonyl-[protein] + ATP = O-phospho-L-threonyl-[protein] + ADP + H(+)</text>
        <dbReference type="Rhea" id="RHEA:46608"/>
        <dbReference type="Rhea" id="RHEA-COMP:11060"/>
        <dbReference type="Rhea" id="RHEA-COMP:11605"/>
        <dbReference type="ChEBI" id="CHEBI:15378"/>
        <dbReference type="ChEBI" id="CHEBI:30013"/>
        <dbReference type="ChEBI" id="CHEBI:30616"/>
        <dbReference type="ChEBI" id="CHEBI:61977"/>
        <dbReference type="ChEBI" id="CHEBI:456216"/>
        <dbReference type="EC" id="2.7.11.1"/>
    </reaction>
</comment>
<evidence type="ECO:0000256" key="5">
    <source>
        <dbReference type="ARBA" id="ARBA00022777"/>
    </source>
</evidence>
<keyword evidence="6" id="KW-0067">ATP-binding</keyword>
<dbReference type="GO" id="GO:0005524">
    <property type="term" value="F:ATP binding"/>
    <property type="evidence" value="ECO:0007669"/>
    <property type="project" value="UniProtKB-KW"/>
</dbReference>
<reference evidence="10" key="1">
    <citation type="journal article" date="2023" name="G3 (Bethesda)">
        <title>A reference genome for the long-term kleptoplast-retaining sea slug Elysia crispata morphotype clarki.</title>
        <authorList>
            <person name="Eastman K.E."/>
            <person name="Pendleton A.L."/>
            <person name="Shaikh M.A."/>
            <person name="Suttiyut T."/>
            <person name="Ogas R."/>
            <person name="Tomko P."/>
            <person name="Gavelis G."/>
            <person name="Widhalm J.R."/>
            <person name="Wisecaver J.H."/>
        </authorList>
    </citation>
    <scope>NUCLEOTIDE SEQUENCE</scope>
    <source>
        <strain evidence="10">ECLA1</strain>
    </source>
</reference>
<dbReference type="PANTHER" id="PTHR48012">
    <property type="entry name" value="STERILE20-LIKE KINASE, ISOFORM B-RELATED"/>
    <property type="match status" value="1"/>
</dbReference>
<dbReference type="AlphaFoldDB" id="A0AAE1DPA5"/>
<dbReference type="SUPFAM" id="SSF56112">
    <property type="entry name" value="Protein kinase-like (PK-like)"/>
    <property type="match status" value="1"/>
</dbReference>
<keyword evidence="3" id="KW-0808">Transferase</keyword>
<name>A0AAE1DPA5_9GAST</name>
<organism evidence="10 11">
    <name type="scientific">Elysia crispata</name>
    <name type="common">lettuce slug</name>
    <dbReference type="NCBI Taxonomy" id="231223"/>
    <lineage>
        <taxon>Eukaryota</taxon>
        <taxon>Metazoa</taxon>
        <taxon>Spiralia</taxon>
        <taxon>Lophotrochozoa</taxon>
        <taxon>Mollusca</taxon>
        <taxon>Gastropoda</taxon>
        <taxon>Heterobranchia</taxon>
        <taxon>Euthyneura</taxon>
        <taxon>Panpulmonata</taxon>
        <taxon>Sacoglossa</taxon>
        <taxon>Placobranchoidea</taxon>
        <taxon>Plakobranchidae</taxon>
        <taxon>Elysia</taxon>
    </lineage>
</organism>
<keyword evidence="11" id="KW-1185">Reference proteome</keyword>
<dbReference type="InterPro" id="IPR000719">
    <property type="entry name" value="Prot_kinase_dom"/>
</dbReference>
<evidence type="ECO:0000256" key="4">
    <source>
        <dbReference type="ARBA" id="ARBA00022741"/>
    </source>
</evidence>
<dbReference type="GO" id="GO:0004674">
    <property type="term" value="F:protein serine/threonine kinase activity"/>
    <property type="evidence" value="ECO:0007669"/>
    <property type="project" value="UniProtKB-KW"/>
</dbReference>
<evidence type="ECO:0000256" key="2">
    <source>
        <dbReference type="ARBA" id="ARBA00022527"/>
    </source>
</evidence>
<dbReference type="EMBL" id="JAWDGP010003010">
    <property type="protein sequence ID" value="KAK3778111.1"/>
    <property type="molecule type" value="Genomic_DNA"/>
</dbReference>
<comment type="similarity">
    <text evidence="1">Belongs to the protein kinase superfamily. STE Ser/Thr protein kinase family. STE20 subfamily.</text>
</comment>
<evidence type="ECO:0000313" key="11">
    <source>
        <dbReference type="Proteomes" id="UP001283361"/>
    </source>
</evidence>
<dbReference type="InterPro" id="IPR050629">
    <property type="entry name" value="STE20/SPS1-PAK"/>
</dbReference>
<evidence type="ECO:0000256" key="6">
    <source>
        <dbReference type="ARBA" id="ARBA00022840"/>
    </source>
</evidence>
<protein>
    <recommendedName>
        <fullName evidence="9">Protein kinase domain-containing protein</fullName>
    </recommendedName>
</protein>
<comment type="catalytic activity">
    <reaction evidence="8">
        <text>L-seryl-[protein] + ATP = O-phospho-L-seryl-[protein] + ADP + H(+)</text>
        <dbReference type="Rhea" id="RHEA:17989"/>
        <dbReference type="Rhea" id="RHEA-COMP:9863"/>
        <dbReference type="Rhea" id="RHEA-COMP:11604"/>
        <dbReference type="ChEBI" id="CHEBI:15378"/>
        <dbReference type="ChEBI" id="CHEBI:29999"/>
        <dbReference type="ChEBI" id="CHEBI:30616"/>
        <dbReference type="ChEBI" id="CHEBI:83421"/>
        <dbReference type="ChEBI" id="CHEBI:456216"/>
        <dbReference type="EC" id="2.7.11.1"/>
    </reaction>
</comment>
<gene>
    <name evidence="10" type="ORF">RRG08_062807</name>
</gene>
<dbReference type="Proteomes" id="UP001283361">
    <property type="component" value="Unassembled WGS sequence"/>
</dbReference>
<evidence type="ECO:0000256" key="7">
    <source>
        <dbReference type="ARBA" id="ARBA00047899"/>
    </source>
</evidence>
<proteinExistence type="inferred from homology"/>
<evidence type="ECO:0000313" key="10">
    <source>
        <dbReference type="EMBL" id="KAK3778111.1"/>
    </source>
</evidence>
<keyword evidence="5" id="KW-0418">Kinase</keyword>
<comment type="caution">
    <text evidence="10">The sequence shown here is derived from an EMBL/GenBank/DDBJ whole genome shotgun (WGS) entry which is preliminary data.</text>
</comment>
<evidence type="ECO:0000256" key="3">
    <source>
        <dbReference type="ARBA" id="ARBA00022679"/>
    </source>
</evidence>
<dbReference type="InterPro" id="IPR011009">
    <property type="entry name" value="Kinase-like_dom_sf"/>
</dbReference>
<evidence type="ECO:0000259" key="9">
    <source>
        <dbReference type="SMART" id="SM00220"/>
    </source>
</evidence>
<keyword evidence="4" id="KW-0547">Nucleotide-binding</keyword>
<evidence type="ECO:0000256" key="8">
    <source>
        <dbReference type="ARBA" id="ARBA00048679"/>
    </source>
</evidence>
<feature type="domain" description="Protein kinase" evidence="9">
    <location>
        <begin position="2"/>
        <end position="240"/>
    </location>
</feature>
<dbReference type="Pfam" id="PF00069">
    <property type="entry name" value="Pkinase"/>
    <property type="match status" value="1"/>
</dbReference>
<sequence>MEKVKNILGKGNSAGEVYMVQDKGTGRDYALKTVLLIHFNKDEIRAWVHLADKGKAPELYSFHLEDNRVYIKMEILEGKTLKDIFVSEGFGQLMADKEKSEQKKCFSLLLLHGLLENFELLREGKFTHGDGHSGNIVVLPTLDVQLIDFGSAKGIRQGDGIDHTNKLKADVVNIIRQFCAAYSGVDFNEYCDALKALQEKNFQDIQKSMTNIPESDRNWLFRVMLLVFDTVRDNHQEGFADTSKAASEVQAMLPPRKDLEDMKKKIAVLLFPEKYKNPHHDPEFVLEAEVNDEGNTLLDDPDLADLSTLVDLKKDFGDLSLF</sequence>
<dbReference type="GO" id="GO:0005737">
    <property type="term" value="C:cytoplasm"/>
    <property type="evidence" value="ECO:0007669"/>
    <property type="project" value="TreeGrafter"/>
</dbReference>
<evidence type="ECO:0000256" key="1">
    <source>
        <dbReference type="ARBA" id="ARBA00008874"/>
    </source>
</evidence>
<dbReference type="PANTHER" id="PTHR48012:SF10">
    <property type="entry name" value="FI20177P1"/>
    <property type="match status" value="1"/>
</dbReference>
<accession>A0AAE1DPA5</accession>
<keyword evidence="2" id="KW-0723">Serine/threonine-protein kinase</keyword>
<dbReference type="Gene3D" id="1.10.510.10">
    <property type="entry name" value="Transferase(Phosphotransferase) domain 1"/>
    <property type="match status" value="1"/>
</dbReference>